<keyword evidence="1" id="KW-0472">Membrane</keyword>
<dbReference type="EMBL" id="AZHC01000001">
    <property type="protein sequence ID" value="OAA51480.1"/>
    <property type="molecule type" value="Genomic_DNA"/>
</dbReference>
<dbReference type="Proteomes" id="UP000243498">
    <property type="component" value="Unassembled WGS sequence"/>
</dbReference>
<reference evidence="3 4" key="1">
    <citation type="journal article" date="2016" name="Genome Biol. Evol.">
        <title>Divergent and convergent evolution of fungal pathogenicity.</title>
        <authorList>
            <person name="Shang Y."/>
            <person name="Xiao G."/>
            <person name="Zheng P."/>
            <person name="Cen K."/>
            <person name="Zhan S."/>
            <person name="Wang C."/>
        </authorList>
    </citation>
    <scope>NUCLEOTIDE SEQUENCE [LARGE SCALE GENOMIC DNA]</scope>
    <source>
        <strain evidence="3 4">RCEF 4871</strain>
    </source>
</reference>
<evidence type="ECO:0000256" key="1">
    <source>
        <dbReference type="SAM" id="Phobius"/>
    </source>
</evidence>
<dbReference type="GO" id="GO:0005789">
    <property type="term" value="C:endoplasmic reticulum membrane"/>
    <property type="evidence" value="ECO:0007669"/>
    <property type="project" value="TreeGrafter"/>
</dbReference>
<dbReference type="AlphaFoldDB" id="A0A162M617"/>
<evidence type="ECO:0000256" key="2">
    <source>
        <dbReference type="SAM" id="SignalP"/>
    </source>
</evidence>
<gene>
    <name evidence="3" type="ORF">NOR_00073</name>
</gene>
<comment type="caution">
    <text evidence="3">The sequence shown here is derived from an EMBL/GenBank/DDBJ whole genome shotgun (WGS) entry which is preliminary data.</text>
</comment>
<dbReference type="OrthoDB" id="3360032at2759"/>
<dbReference type="GO" id="GO:0000030">
    <property type="term" value="F:mannosyltransferase activity"/>
    <property type="evidence" value="ECO:0007669"/>
    <property type="project" value="TreeGrafter"/>
</dbReference>
<evidence type="ECO:0000313" key="3">
    <source>
        <dbReference type="EMBL" id="OAA51480.1"/>
    </source>
</evidence>
<dbReference type="GO" id="GO:0031501">
    <property type="term" value="C:mannosyltransferase complex"/>
    <property type="evidence" value="ECO:0007669"/>
    <property type="project" value="TreeGrafter"/>
</dbReference>
<sequence length="221" mass="24284">MSMSMLLVCALLGSAAGNVEKLVFTGPPPSIASPALPPFQLNTLTHDDLSVRTALDRIFASGQTGHGHSSWLLLTNLTQSQRYELRVCWSALEPTRFDMEAYTLDAVLEKPKLLRSLSSYMASRPGAQTEKQLSRSSSLLVEIYAAADYFTDDARLMDSPPPVLVDLILDPFLFNVVPQSLLPTLGYLALLSITTWFVARRAASRLRSVADQAETPVKKQD</sequence>
<proteinExistence type="predicted"/>
<dbReference type="PANTHER" id="PTHR28022:SF1">
    <property type="entry name" value="GPI MANNOSYLTRANSFERASE 2 SUBUNIT PGA1"/>
    <property type="match status" value="1"/>
</dbReference>
<feature type="transmembrane region" description="Helical" evidence="1">
    <location>
        <begin position="181"/>
        <end position="199"/>
    </location>
</feature>
<keyword evidence="4" id="KW-1185">Reference proteome</keyword>
<protein>
    <submittedName>
        <fullName evidence="3">Uncharacterized protein</fullName>
    </submittedName>
</protein>
<name>A0A162M617_METRR</name>
<dbReference type="OMA" id="EVRVCWL"/>
<organism evidence="3 4">
    <name type="scientific">Metarhizium rileyi (strain RCEF 4871)</name>
    <name type="common">Nomuraea rileyi</name>
    <dbReference type="NCBI Taxonomy" id="1649241"/>
    <lineage>
        <taxon>Eukaryota</taxon>
        <taxon>Fungi</taxon>
        <taxon>Dikarya</taxon>
        <taxon>Ascomycota</taxon>
        <taxon>Pezizomycotina</taxon>
        <taxon>Sordariomycetes</taxon>
        <taxon>Hypocreomycetidae</taxon>
        <taxon>Hypocreales</taxon>
        <taxon>Clavicipitaceae</taxon>
        <taxon>Metarhizium</taxon>
    </lineage>
</organism>
<keyword evidence="1" id="KW-1133">Transmembrane helix</keyword>
<dbReference type="PANTHER" id="PTHR28022">
    <property type="entry name" value="GPI MANNOSYLTRANSFERASE 2 SUBUNIT PGA1"/>
    <property type="match status" value="1"/>
</dbReference>
<dbReference type="InterPro" id="IPR019433">
    <property type="entry name" value="GPI_ManTrfase_II_coact_Pga1"/>
</dbReference>
<keyword evidence="1" id="KW-0812">Transmembrane</keyword>
<feature type="chain" id="PRO_5007837289" evidence="2">
    <location>
        <begin position="18"/>
        <end position="221"/>
    </location>
</feature>
<accession>A0A162M617</accession>
<evidence type="ECO:0000313" key="4">
    <source>
        <dbReference type="Proteomes" id="UP000243498"/>
    </source>
</evidence>
<feature type="signal peptide" evidence="2">
    <location>
        <begin position="1"/>
        <end position="17"/>
    </location>
</feature>
<dbReference type="GO" id="GO:0006506">
    <property type="term" value="P:GPI anchor biosynthetic process"/>
    <property type="evidence" value="ECO:0007669"/>
    <property type="project" value="TreeGrafter"/>
</dbReference>
<keyword evidence="2" id="KW-0732">Signal</keyword>